<reference evidence="1 2" key="1">
    <citation type="submission" date="2019-03" db="EMBL/GenBank/DDBJ databases">
        <title>Genomic Encyclopedia of Type Strains, Phase III (KMG-III): the genomes of soil and plant-associated and newly described type strains.</title>
        <authorList>
            <person name="Whitman W."/>
        </authorList>
    </citation>
    <scope>NUCLEOTIDE SEQUENCE [LARGE SCALE GENOMIC DNA]</scope>
    <source>
        <strain evidence="1 2">LMG 29544</strain>
    </source>
</reference>
<keyword evidence="2" id="KW-1185">Reference proteome</keyword>
<gene>
    <name evidence="1" type="ORF">BX592_111235</name>
</gene>
<evidence type="ECO:0000313" key="2">
    <source>
        <dbReference type="Proteomes" id="UP000295509"/>
    </source>
</evidence>
<accession>A0A4R8LQX8</accession>
<evidence type="ECO:0000313" key="1">
    <source>
        <dbReference type="EMBL" id="TDY48300.1"/>
    </source>
</evidence>
<dbReference type="RefSeq" id="WP_134192915.1">
    <property type="nucleotide sequence ID" value="NZ_JBHLUW010000061.1"/>
</dbReference>
<sequence>MTERRIQPEPDSLVTRRVSFQTAPGSFGEGTVLLHDLSSDIVVVVDDLDGSHWKGPAELAEPLDA</sequence>
<proteinExistence type="predicted"/>
<dbReference type="AlphaFoldDB" id="A0A4R8LQX8"/>
<dbReference type="EMBL" id="SORE01000011">
    <property type="protein sequence ID" value="TDY48300.1"/>
    <property type="molecule type" value="Genomic_DNA"/>
</dbReference>
<name>A0A4R8LQX8_9BURK</name>
<organism evidence="1 2">
    <name type="scientific">Paraburkholderia rhizosphaerae</name>
    <dbReference type="NCBI Taxonomy" id="480658"/>
    <lineage>
        <taxon>Bacteria</taxon>
        <taxon>Pseudomonadati</taxon>
        <taxon>Pseudomonadota</taxon>
        <taxon>Betaproteobacteria</taxon>
        <taxon>Burkholderiales</taxon>
        <taxon>Burkholderiaceae</taxon>
        <taxon>Paraburkholderia</taxon>
    </lineage>
</organism>
<dbReference type="Proteomes" id="UP000295509">
    <property type="component" value="Unassembled WGS sequence"/>
</dbReference>
<comment type="caution">
    <text evidence="1">The sequence shown here is derived from an EMBL/GenBank/DDBJ whole genome shotgun (WGS) entry which is preliminary data.</text>
</comment>
<protein>
    <submittedName>
        <fullName evidence="1">Uncharacterized protein</fullName>
    </submittedName>
</protein>